<evidence type="ECO:0000313" key="1">
    <source>
        <dbReference type="EMBL" id="PIC25046.1"/>
    </source>
</evidence>
<name>A0A2G5TDC9_9PELO</name>
<organism evidence="1 2">
    <name type="scientific">Caenorhabditis nigoni</name>
    <dbReference type="NCBI Taxonomy" id="1611254"/>
    <lineage>
        <taxon>Eukaryota</taxon>
        <taxon>Metazoa</taxon>
        <taxon>Ecdysozoa</taxon>
        <taxon>Nematoda</taxon>
        <taxon>Chromadorea</taxon>
        <taxon>Rhabditida</taxon>
        <taxon>Rhabditina</taxon>
        <taxon>Rhabditomorpha</taxon>
        <taxon>Rhabditoidea</taxon>
        <taxon>Rhabditidae</taxon>
        <taxon>Peloderinae</taxon>
        <taxon>Caenorhabditis</taxon>
    </lineage>
</organism>
<reference evidence="2" key="1">
    <citation type="submission" date="2017-10" db="EMBL/GenBank/DDBJ databases">
        <title>Rapid genome shrinkage in a self-fertile nematode reveals novel sperm competition proteins.</title>
        <authorList>
            <person name="Yin D."/>
            <person name="Schwarz E.M."/>
            <person name="Thomas C.G."/>
            <person name="Felde R.L."/>
            <person name="Korf I.F."/>
            <person name="Cutter A.D."/>
            <person name="Schartner C.M."/>
            <person name="Ralston E.J."/>
            <person name="Meyer B.J."/>
            <person name="Haag E.S."/>
        </authorList>
    </citation>
    <scope>NUCLEOTIDE SEQUENCE [LARGE SCALE GENOMIC DNA]</scope>
    <source>
        <strain evidence="2">JU1422</strain>
    </source>
</reference>
<proteinExistence type="predicted"/>
<accession>A0A2G5TDC9</accession>
<dbReference type="AlphaFoldDB" id="A0A2G5TDC9"/>
<keyword evidence="2" id="KW-1185">Reference proteome</keyword>
<evidence type="ECO:0008006" key="3">
    <source>
        <dbReference type="Google" id="ProtNLM"/>
    </source>
</evidence>
<protein>
    <recommendedName>
        <fullName evidence="3">F-box domain-containing protein</fullName>
    </recommendedName>
</protein>
<gene>
    <name evidence="1" type="primary">Cni-F48G7.4</name>
    <name evidence="1" type="synonym">Cnig_chr_V.g18129</name>
    <name evidence="1" type="ORF">B9Z55_018129</name>
</gene>
<comment type="caution">
    <text evidence="1">The sequence shown here is derived from an EMBL/GenBank/DDBJ whole genome shotgun (WGS) entry which is preliminary data.</text>
</comment>
<sequence>MESFLVSGSTDYVSSDHDESVFSLSSGSSSNESTFTTSSTISTSSIESVPCHLKKFKFWTKLPPAFQQNVVKQLDYKSRCCMRKSSSLNRDLIDSTPLIMSYITMKTDRIYNPQTKQLDEQVVFSVFTDKWKCVNLHGVDDFLALFKNKRSVAQSFWFDCFDENKPCVPKFLTDLEAEMEKRGSACKIRARKIQWNNNFKLLQPKGKVQKPSTSDAGDHFLKILNLFDSKYLKSLDLVKSNFTSGTINMLAKSEHWWLLKEINLELQQKTVMDFFLTAEKLQYASSSFTGPEIWKVVQSYQSRDLPRGSHFQLTVNKPWDVEEVLKCFQVPLRDEPIGGKRTPFIKHTQCLKTRNANLVLVVQLNSEVAKGVVCRVDHIEEDFGKE</sequence>
<dbReference type="OrthoDB" id="5786692at2759"/>
<evidence type="ECO:0000313" key="2">
    <source>
        <dbReference type="Proteomes" id="UP000230233"/>
    </source>
</evidence>
<dbReference type="Proteomes" id="UP000230233">
    <property type="component" value="Chromosome V"/>
</dbReference>
<dbReference type="EMBL" id="PDUG01000005">
    <property type="protein sequence ID" value="PIC25046.1"/>
    <property type="molecule type" value="Genomic_DNA"/>
</dbReference>